<dbReference type="InterPro" id="IPR010258">
    <property type="entry name" value="Conjugal_tfr_TrbG/VirB9/CagX"/>
</dbReference>
<evidence type="ECO:0000313" key="5">
    <source>
        <dbReference type="EMBL" id="QPT43620.1"/>
    </source>
</evidence>
<dbReference type="EMBL" id="CP065727">
    <property type="protein sequence ID" value="QPT43620.1"/>
    <property type="molecule type" value="Genomic_DNA"/>
</dbReference>
<feature type="signal peptide" evidence="3">
    <location>
        <begin position="1"/>
        <end position="19"/>
    </location>
</feature>
<organism evidence="5 6">
    <name type="scientific">Moraxella nonliquefaciens</name>
    <dbReference type="NCBI Taxonomy" id="478"/>
    <lineage>
        <taxon>Bacteria</taxon>
        <taxon>Pseudomonadati</taxon>
        <taxon>Pseudomonadota</taxon>
        <taxon>Gammaproteobacteria</taxon>
        <taxon>Moraxellales</taxon>
        <taxon>Moraxellaceae</taxon>
        <taxon>Moraxella</taxon>
    </lineage>
</organism>
<gene>
    <name evidence="5" type="ORF">I6G26_00115</name>
    <name evidence="4" type="ORF">I6G26_00330</name>
</gene>
<dbReference type="Gene3D" id="2.60.40.2500">
    <property type="match status" value="1"/>
</dbReference>
<dbReference type="CDD" id="cd06911">
    <property type="entry name" value="VirB9_CagX_TrbG"/>
    <property type="match status" value="1"/>
</dbReference>
<name>A0A7T3BXA6_MORNO</name>
<dbReference type="InterPro" id="IPR033645">
    <property type="entry name" value="VirB9/CagX/TrbG_C"/>
</dbReference>
<keyword evidence="6" id="KW-1185">Reference proteome</keyword>
<dbReference type="EMBL" id="CP065727">
    <property type="protein sequence ID" value="QPT43573.1"/>
    <property type="molecule type" value="Genomic_DNA"/>
</dbReference>
<protein>
    <submittedName>
        <fullName evidence="5">TrbG/VirB9 family P-type conjugative transfer protein</fullName>
    </submittedName>
</protein>
<dbReference type="InterPro" id="IPR038161">
    <property type="entry name" value="VirB9/CagX/TrbG_C_sf"/>
</dbReference>
<comment type="similarity">
    <text evidence="1">Belongs to the TrbG/VirB9 family.</text>
</comment>
<keyword evidence="5" id="KW-0614">Plasmid</keyword>
<evidence type="ECO:0000256" key="2">
    <source>
        <dbReference type="ARBA" id="ARBA00022729"/>
    </source>
</evidence>
<evidence type="ECO:0000313" key="4">
    <source>
        <dbReference type="EMBL" id="QPT43573.1"/>
    </source>
</evidence>
<dbReference type="RefSeq" id="WP_082995558.1">
    <property type="nucleotide sequence ID" value="NZ_CP065727.1"/>
</dbReference>
<proteinExistence type="inferred from homology"/>
<sequence>MKKLIFCFVLLTSMLSAHAQQSPSYTADSRMQVFDYCTDDVFVIKTKIGHSSLIQFEDGENIHDDGGLGVGEARDWSIAVKGNNVFFKPLQPSAPTNMIIVTNKRTYAFALHNTIDDDMTYVARFKYPEDPINAKNTPKPIPTSFQRVKQGDITYLIDAKINTAYVKRGNADITPTAMWDNGLFTYMQYDNAKELPTVYKVMPDGTEALVNTHIDSDTMIIHEVNRLYRVRLGGAVAELANQRLQDNGFNHSGTSIRGVVRTEQ</sequence>
<geneLocation type="plasmid" evidence="5 6">
    <name>unnamed</name>
</geneLocation>
<accession>A0A7T3BXA6</accession>
<evidence type="ECO:0000256" key="3">
    <source>
        <dbReference type="SAM" id="SignalP"/>
    </source>
</evidence>
<keyword evidence="2 3" id="KW-0732">Signal</keyword>
<dbReference type="Proteomes" id="UP000594834">
    <property type="component" value="Plasmid unnamed"/>
</dbReference>
<dbReference type="Pfam" id="PF03524">
    <property type="entry name" value="CagX"/>
    <property type="match status" value="1"/>
</dbReference>
<feature type="chain" id="PRO_5045020086" evidence="3">
    <location>
        <begin position="20"/>
        <end position="264"/>
    </location>
</feature>
<evidence type="ECO:0000256" key="1">
    <source>
        <dbReference type="ARBA" id="ARBA00006135"/>
    </source>
</evidence>
<reference evidence="5 6" key="1">
    <citation type="submission" date="2020-12" db="EMBL/GenBank/DDBJ databases">
        <title>FDA dAtabase for Regulatory Grade micrObial Sequences (FDA-ARGOS): Supporting development and validation of Infectious Disease Dx tests.</title>
        <authorList>
            <person name="Sproer C."/>
            <person name="Gronow S."/>
            <person name="Severitt S."/>
            <person name="Schroder I."/>
            <person name="Tallon L."/>
            <person name="Sadzewicz L."/>
            <person name="Zhao X."/>
            <person name="Boylan J."/>
            <person name="Ott S."/>
            <person name="Bowen H."/>
            <person name="Vavikolanu K."/>
            <person name="Mehta A."/>
            <person name="Aluvathingal J."/>
            <person name="Nadendla S."/>
            <person name="Lowell S."/>
            <person name="Myers T."/>
            <person name="Yan Y."/>
            <person name="Sichtig H."/>
        </authorList>
    </citation>
    <scope>NUCLEOTIDE SEQUENCE [LARGE SCALE GENOMIC DNA]</scope>
    <source>
        <strain evidence="5 6">FDAARGOS_869</strain>
        <plasmid evidence="5 6">unnamed</plasmid>
    </source>
</reference>
<evidence type="ECO:0000313" key="6">
    <source>
        <dbReference type="Proteomes" id="UP000594834"/>
    </source>
</evidence>